<feature type="compositionally biased region" description="Polar residues" evidence="1">
    <location>
        <begin position="437"/>
        <end position="449"/>
    </location>
</feature>
<keyword evidence="3" id="KW-1185">Reference proteome</keyword>
<feature type="compositionally biased region" description="Low complexity" evidence="1">
    <location>
        <begin position="273"/>
        <end position="291"/>
    </location>
</feature>
<dbReference type="AlphaFoldDB" id="A0AAW1R7N4"/>
<evidence type="ECO:0000313" key="2">
    <source>
        <dbReference type="EMBL" id="KAK9829995.1"/>
    </source>
</evidence>
<feature type="region of interest" description="Disordered" evidence="1">
    <location>
        <begin position="264"/>
        <end position="303"/>
    </location>
</feature>
<dbReference type="EMBL" id="JALJOR010000001">
    <property type="protein sequence ID" value="KAK9829995.1"/>
    <property type="molecule type" value="Genomic_DNA"/>
</dbReference>
<proteinExistence type="predicted"/>
<comment type="caution">
    <text evidence="2">The sequence shown here is derived from an EMBL/GenBank/DDBJ whole genome shotgun (WGS) entry which is preliminary data.</text>
</comment>
<evidence type="ECO:0000313" key="3">
    <source>
        <dbReference type="Proteomes" id="UP001489004"/>
    </source>
</evidence>
<protein>
    <submittedName>
        <fullName evidence="2">Uncharacterized protein</fullName>
    </submittedName>
</protein>
<sequence length="595" mass="64835">MLRIPSAEALTISIIQLNPEGEDWYRSQHRILEWNSPPTGQQGILFLEGFSVCCMEFHLNAFSRLSWPTEERYLYKWRPDKLSELTSILEQNDYQMIVIPALVHGLKDNCEEVRNVTASLERLKQALKAAVTEKGATLVLFCCEKVDSIYKGMFGKSWQENQYVRTSCFQTAQAKANLPGAPPSINAKAIHLVNVPEEEQVYVTIPGRSTNNSLIPSIYEPLQMGMVSVAAGPAGTGRIVYLGDVNSEVESCKVVQSIAKNIFGGQSRRGPPASGQTASRSAAAGGRSAIGDIDSAPRGQRRGLRKTVENHVGAKMNPAFATQNHSLMSDGDDDEANQAFLTCLKKAQDYRRDGRQEVSKTMKRFAEFNRPDGKKRDLLSDDDDSDWFAEFAVEVGLWESKAAKPAATAHDPTSPSSDDSQTGYSASSATRPVAEQVQDSRWLQPTSDAAPTPRLSALDTSIIAIQASINATQALLDAAQASSLHGSAPFPADLPADCTARLPILSRLAREPPWKGKTLPVLAHKPAGQMMEATASKSCQQQAWELADPAGARLFDKISNLALPAGPLSQWSERELERAGSPRSSCALQLNWLPG</sequence>
<reference evidence="2 3" key="1">
    <citation type="journal article" date="2024" name="Nat. Commun.">
        <title>Phylogenomics reveals the evolutionary origins of lichenization in chlorophyte algae.</title>
        <authorList>
            <person name="Puginier C."/>
            <person name="Libourel C."/>
            <person name="Otte J."/>
            <person name="Skaloud P."/>
            <person name="Haon M."/>
            <person name="Grisel S."/>
            <person name="Petersen M."/>
            <person name="Berrin J.G."/>
            <person name="Delaux P.M."/>
            <person name="Dal Grande F."/>
            <person name="Keller J."/>
        </authorList>
    </citation>
    <scope>NUCLEOTIDE SEQUENCE [LARGE SCALE GENOMIC DNA]</scope>
    <source>
        <strain evidence="2 3">SAG 2043</strain>
    </source>
</reference>
<evidence type="ECO:0000256" key="1">
    <source>
        <dbReference type="SAM" id="MobiDB-lite"/>
    </source>
</evidence>
<accession>A0AAW1R7N4</accession>
<dbReference type="Proteomes" id="UP001489004">
    <property type="component" value="Unassembled WGS sequence"/>
</dbReference>
<organism evidence="2 3">
    <name type="scientific">[Myrmecia] bisecta</name>
    <dbReference type="NCBI Taxonomy" id="41462"/>
    <lineage>
        <taxon>Eukaryota</taxon>
        <taxon>Viridiplantae</taxon>
        <taxon>Chlorophyta</taxon>
        <taxon>core chlorophytes</taxon>
        <taxon>Trebouxiophyceae</taxon>
        <taxon>Trebouxiales</taxon>
        <taxon>Trebouxiaceae</taxon>
        <taxon>Myrmecia</taxon>
    </lineage>
</organism>
<gene>
    <name evidence="2" type="ORF">WJX72_009109</name>
</gene>
<feature type="compositionally biased region" description="Polar residues" evidence="1">
    <location>
        <begin position="421"/>
        <end position="430"/>
    </location>
</feature>
<feature type="region of interest" description="Disordered" evidence="1">
    <location>
        <begin position="404"/>
        <end position="451"/>
    </location>
</feature>
<feature type="compositionally biased region" description="Low complexity" evidence="1">
    <location>
        <begin position="411"/>
        <end position="420"/>
    </location>
</feature>
<name>A0AAW1R7N4_9CHLO</name>